<feature type="compositionally biased region" description="Low complexity" evidence="1">
    <location>
        <begin position="114"/>
        <end position="151"/>
    </location>
</feature>
<gene>
    <name evidence="3" type="ORF">EDS130_LOCUS19465</name>
</gene>
<dbReference type="AlphaFoldDB" id="A0A814NDM9"/>
<name>A0A814NDM9_ADIRI</name>
<dbReference type="InterPro" id="IPR039228">
    <property type="entry name" value="SZRD1"/>
</dbReference>
<dbReference type="Pfam" id="PF12752">
    <property type="entry name" value="SUZ"/>
    <property type="match status" value="1"/>
</dbReference>
<feature type="compositionally biased region" description="Polar residues" evidence="1">
    <location>
        <begin position="163"/>
        <end position="172"/>
    </location>
</feature>
<dbReference type="OrthoDB" id="10061062at2759"/>
<proteinExistence type="predicted"/>
<feature type="domain" description="SUZ" evidence="2">
    <location>
        <begin position="132"/>
        <end position="215"/>
    </location>
</feature>
<sequence>MVDRVTTAATMGNDNDDWEVAVDTGEFDKRLEQHEKARASNQYSIEYDITFVLMSLLEFVPSPAQPATTDDDSQNNINFNLMNSNKPIRILKRPTSQSQLSTTNNDVSNSSIASKTAISSNTNSTTMTLSNNENNTNNSNSSPFYNSSSSTTVPVISIIPRNQTKDSANSAESITSPVFSSTSSTTQSTKPVIKTYEQRELEYRLARLRIMGEEESSAKDDDDNDTPTAEPSALSTTDDNTKTTSSSTIRSTTKMSGFSQLPLQCHSTPGSYASDLYAVNNVSSNTGTIHFTPNNNTNNNSTPNLGTGPFSSPNFPQHYQNTFTGPYSHLRPTPSGVARYPLPVTTTNTLYMTSTAPFMSAPPSSASSSYHYPLPSPLPQHPNNWYHHYQHSQAPYGTQQYGHPQ</sequence>
<comment type="caution">
    <text evidence="3">The sequence shown here is derived from an EMBL/GenBank/DDBJ whole genome shotgun (WGS) entry which is preliminary data.</text>
</comment>
<evidence type="ECO:0000313" key="4">
    <source>
        <dbReference type="Proteomes" id="UP000663852"/>
    </source>
</evidence>
<reference evidence="3" key="1">
    <citation type="submission" date="2021-02" db="EMBL/GenBank/DDBJ databases">
        <authorList>
            <person name="Nowell W R."/>
        </authorList>
    </citation>
    <scope>NUCLEOTIDE SEQUENCE</scope>
</reference>
<dbReference type="EMBL" id="CAJNOJ010000093">
    <property type="protein sequence ID" value="CAF1090815.1"/>
    <property type="molecule type" value="Genomic_DNA"/>
</dbReference>
<dbReference type="Proteomes" id="UP000663852">
    <property type="component" value="Unassembled WGS sequence"/>
</dbReference>
<feature type="compositionally biased region" description="Low complexity" evidence="1">
    <location>
        <begin position="173"/>
        <end position="189"/>
    </location>
</feature>
<feature type="compositionally biased region" description="Polar residues" evidence="1">
    <location>
        <begin position="94"/>
        <end position="113"/>
    </location>
</feature>
<dbReference type="PANTHER" id="PTHR31796:SF2">
    <property type="entry name" value="SUZ DOMAIN-CONTAINING PROTEIN 1"/>
    <property type="match status" value="1"/>
</dbReference>
<feature type="region of interest" description="Disordered" evidence="1">
    <location>
        <begin position="214"/>
        <end position="256"/>
    </location>
</feature>
<dbReference type="InterPro" id="IPR024771">
    <property type="entry name" value="SUZ"/>
</dbReference>
<dbReference type="PROSITE" id="PS51673">
    <property type="entry name" value="SUZ"/>
    <property type="match status" value="1"/>
</dbReference>
<feature type="region of interest" description="Disordered" evidence="1">
    <location>
        <begin position="163"/>
        <end position="193"/>
    </location>
</feature>
<protein>
    <recommendedName>
        <fullName evidence="2">SUZ domain-containing protein</fullName>
    </recommendedName>
</protein>
<dbReference type="PANTHER" id="PTHR31796">
    <property type="entry name" value="SUZ DOMAIN-CONTAINING PROTEIN 1"/>
    <property type="match status" value="1"/>
</dbReference>
<evidence type="ECO:0000259" key="2">
    <source>
        <dbReference type="PROSITE" id="PS51673"/>
    </source>
</evidence>
<evidence type="ECO:0000256" key="1">
    <source>
        <dbReference type="SAM" id="MobiDB-lite"/>
    </source>
</evidence>
<evidence type="ECO:0000313" key="3">
    <source>
        <dbReference type="EMBL" id="CAF1090815.1"/>
    </source>
</evidence>
<feature type="compositionally biased region" description="Low complexity" evidence="1">
    <location>
        <begin position="235"/>
        <end position="256"/>
    </location>
</feature>
<accession>A0A814NDM9</accession>
<feature type="region of interest" description="Disordered" evidence="1">
    <location>
        <begin position="88"/>
        <end position="151"/>
    </location>
</feature>
<organism evidence="3 4">
    <name type="scientific">Adineta ricciae</name>
    <name type="common">Rotifer</name>
    <dbReference type="NCBI Taxonomy" id="249248"/>
    <lineage>
        <taxon>Eukaryota</taxon>
        <taxon>Metazoa</taxon>
        <taxon>Spiralia</taxon>
        <taxon>Gnathifera</taxon>
        <taxon>Rotifera</taxon>
        <taxon>Eurotatoria</taxon>
        <taxon>Bdelloidea</taxon>
        <taxon>Adinetida</taxon>
        <taxon>Adinetidae</taxon>
        <taxon>Adineta</taxon>
    </lineage>
</organism>